<dbReference type="InterPro" id="IPR046866">
    <property type="entry name" value="FapA_N"/>
</dbReference>
<evidence type="ECO:0000256" key="1">
    <source>
        <dbReference type="SAM" id="Coils"/>
    </source>
</evidence>
<dbReference type="PANTHER" id="PTHR38032:SF1">
    <property type="entry name" value="RNA-BINDING PROTEIN KHPB N-TERMINAL DOMAIN-CONTAINING PROTEIN"/>
    <property type="match status" value="1"/>
</dbReference>
<feature type="coiled-coil region" evidence="1">
    <location>
        <begin position="347"/>
        <end position="381"/>
    </location>
</feature>
<dbReference type="InterPro" id="IPR005646">
    <property type="entry name" value="FapA"/>
</dbReference>
<dbReference type="Pfam" id="PF20250">
    <property type="entry name" value="FapA_N"/>
    <property type="match status" value="1"/>
</dbReference>
<accession>A0ABW5A0Z4</accession>
<protein>
    <submittedName>
        <fullName evidence="3">DUF342 domain-containing protein</fullName>
    </submittedName>
</protein>
<dbReference type="Proteomes" id="UP001597343">
    <property type="component" value="Unassembled WGS sequence"/>
</dbReference>
<reference evidence="4" key="1">
    <citation type="journal article" date="2019" name="Int. J. Syst. Evol. Microbiol.">
        <title>The Global Catalogue of Microorganisms (GCM) 10K type strain sequencing project: providing services to taxonomists for standard genome sequencing and annotation.</title>
        <authorList>
            <consortium name="The Broad Institute Genomics Platform"/>
            <consortium name="The Broad Institute Genome Sequencing Center for Infectious Disease"/>
            <person name="Wu L."/>
            <person name="Ma J."/>
        </authorList>
    </citation>
    <scope>NUCLEOTIDE SEQUENCE [LARGE SCALE GENOMIC DNA]</scope>
    <source>
        <strain evidence="4">CGMCC 1.13574</strain>
    </source>
</reference>
<evidence type="ECO:0000313" key="4">
    <source>
        <dbReference type="Proteomes" id="UP001597343"/>
    </source>
</evidence>
<dbReference type="PANTHER" id="PTHR38032">
    <property type="entry name" value="POLYMERASE-RELATED"/>
    <property type="match status" value="1"/>
</dbReference>
<dbReference type="Pfam" id="PF03961">
    <property type="entry name" value="FapA"/>
    <property type="match status" value="1"/>
</dbReference>
<dbReference type="RefSeq" id="WP_386048042.1">
    <property type="nucleotide sequence ID" value="NZ_JBHUIO010000009.1"/>
</dbReference>
<proteinExistence type="predicted"/>
<name>A0ABW5A0Z4_9BACL</name>
<dbReference type="EMBL" id="JBHUIO010000009">
    <property type="protein sequence ID" value="MFD2171331.1"/>
    <property type="molecule type" value="Genomic_DNA"/>
</dbReference>
<gene>
    <name evidence="3" type="ORF">ACFSOY_15280</name>
</gene>
<sequence length="477" mass="51946">MENKQDETSFWLKNCHVTVDGGLTAYLTMSDALIQEQSFPQLTYQGLVEFLRHNGVTFGIDMVACQQIVMNPRGYIGFRTKVATGQAPRHGENAIIDVLLEDQMHVPRKLEDGRVDFFDLGVVRTVHKGQVVATKKPATEGVQGVGVNGAPIMAKPGRDFRLPQGKNTVISADGLQLIADKDGHVSYTPRDVKINIFDVFEVNSDVDFSVGNIEFLGSVSIRGNVLSGFKIVAAGDIEIAGNVESAVLEAGGDVIIRGGVQARGKGMIKAGGTVRARFMQGGVVDAGVDVIVRDSIMHCTISAGRNIFMEAQKSVIVGGMVRAGEEVRTRTLGSPMATPTEVEVGVHPQLRSEMQELHQRMKDLQQNMDKTKKALVLLDNMAGISNQLPPDKAAMRKNLSVTYEHYLNEEEELMFRRSEIEAILLDTRRAKVLCIDVVYGGVKLTLGTQVAYVRDSRVGPVAYKITDGELTSSSVTS</sequence>
<evidence type="ECO:0000313" key="3">
    <source>
        <dbReference type="EMBL" id="MFD2171331.1"/>
    </source>
</evidence>
<evidence type="ECO:0000259" key="2">
    <source>
        <dbReference type="Pfam" id="PF20250"/>
    </source>
</evidence>
<comment type="caution">
    <text evidence="3">The sequence shown here is derived from an EMBL/GenBank/DDBJ whole genome shotgun (WGS) entry which is preliminary data.</text>
</comment>
<feature type="domain" description="Flagellar Assembly Protein A N-terminal region" evidence="2">
    <location>
        <begin position="25"/>
        <end position="188"/>
    </location>
</feature>
<keyword evidence="4" id="KW-1185">Reference proteome</keyword>
<dbReference type="InterPro" id="IPR046865">
    <property type="entry name" value="FapA_b_solenoid"/>
</dbReference>
<organism evidence="3 4">
    <name type="scientific">Tumebacillus lipolyticus</name>
    <dbReference type="NCBI Taxonomy" id="1280370"/>
    <lineage>
        <taxon>Bacteria</taxon>
        <taxon>Bacillati</taxon>
        <taxon>Bacillota</taxon>
        <taxon>Bacilli</taxon>
        <taxon>Bacillales</taxon>
        <taxon>Alicyclobacillaceae</taxon>
        <taxon>Tumebacillus</taxon>
    </lineage>
</organism>
<keyword evidence="1" id="KW-0175">Coiled coil</keyword>